<dbReference type="Proteomes" id="UP000756346">
    <property type="component" value="Unassembled WGS sequence"/>
</dbReference>
<reference evidence="9" key="1">
    <citation type="journal article" date="2021" name="Nat. Commun.">
        <title>Genetic determinants of endophytism in the Arabidopsis root mycobiome.</title>
        <authorList>
            <person name="Mesny F."/>
            <person name="Miyauchi S."/>
            <person name="Thiergart T."/>
            <person name="Pickel B."/>
            <person name="Atanasova L."/>
            <person name="Karlsson M."/>
            <person name="Huettel B."/>
            <person name="Barry K.W."/>
            <person name="Haridas S."/>
            <person name="Chen C."/>
            <person name="Bauer D."/>
            <person name="Andreopoulos W."/>
            <person name="Pangilinan J."/>
            <person name="LaButti K."/>
            <person name="Riley R."/>
            <person name="Lipzen A."/>
            <person name="Clum A."/>
            <person name="Drula E."/>
            <person name="Henrissat B."/>
            <person name="Kohler A."/>
            <person name="Grigoriev I.V."/>
            <person name="Martin F.M."/>
            <person name="Hacquard S."/>
        </authorList>
    </citation>
    <scope>NUCLEOTIDE SEQUENCE</scope>
    <source>
        <strain evidence="9">MPI-CAGE-CH-0230</strain>
    </source>
</reference>
<name>A0A9P8XS43_9PEZI</name>
<dbReference type="PANTHER" id="PTHR19139">
    <property type="entry name" value="AQUAPORIN TRANSPORTER"/>
    <property type="match status" value="1"/>
</dbReference>
<feature type="transmembrane region" description="Helical" evidence="8">
    <location>
        <begin position="139"/>
        <end position="161"/>
    </location>
</feature>
<evidence type="ECO:0000256" key="4">
    <source>
        <dbReference type="ARBA" id="ARBA00022989"/>
    </source>
</evidence>
<dbReference type="SUPFAM" id="SSF81338">
    <property type="entry name" value="Aquaporin-like"/>
    <property type="match status" value="1"/>
</dbReference>
<evidence type="ECO:0000256" key="5">
    <source>
        <dbReference type="ARBA" id="ARBA00023136"/>
    </source>
</evidence>
<dbReference type="InterPro" id="IPR023271">
    <property type="entry name" value="Aquaporin-like"/>
</dbReference>
<evidence type="ECO:0000256" key="1">
    <source>
        <dbReference type="ARBA" id="ARBA00004141"/>
    </source>
</evidence>
<feature type="region of interest" description="Disordered" evidence="7">
    <location>
        <begin position="331"/>
        <end position="417"/>
    </location>
</feature>
<sequence>MAQARKRKREAARLQSKLPGVLHSDNASVGKLRKRLVIKNEVIAAVAEFCGTFLFLFFAFGVATQAGQQQLSQSANGSTQTAGTLDSSQLLYSSLGFGFSLAVNAWVFFRVSGGLFNPAVTLGLFLCGAVTWYRGAILFVVQFVAAIAAAGVAQLVIPGGINARTRLGDNASLAQGFFIEMFCTSLLMFAIYMLAGEKHKATFIAPVGIGLALFLAEMFATGITGGSLNPARTLGPDVIAASFDQSTWIYYTAPFVGTMLSAAVYWALKASHYETANVGQDDGDTEALILRDVRGNVTGAVQRVDASEVPHIPGLDNRSTVSFANHPDGMITPHIEAGGGGGGGGGSRAPSIITTGPEGDRASLYSPATAAAGRESFDEKEGALLQVDPGRQNGAIGQDNHAAGVAETDFSQGKASA</sequence>
<accession>A0A9P8XS43</accession>
<dbReference type="GeneID" id="70180401"/>
<feature type="compositionally biased region" description="Gly residues" evidence="7">
    <location>
        <begin position="337"/>
        <end position="347"/>
    </location>
</feature>
<proteinExistence type="inferred from homology"/>
<keyword evidence="10" id="KW-1185">Reference proteome</keyword>
<evidence type="ECO:0000256" key="2">
    <source>
        <dbReference type="ARBA" id="ARBA00006175"/>
    </source>
</evidence>
<evidence type="ECO:0000256" key="7">
    <source>
        <dbReference type="SAM" id="MobiDB-lite"/>
    </source>
</evidence>
<comment type="caution">
    <text evidence="9">The sequence shown here is derived from an EMBL/GenBank/DDBJ whole genome shotgun (WGS) entry which is preliminary data.</text>
</comment>
<comment type="similarity">
    <text evidence="2 6">Belongs to the MIP/aquaporin (TC 1.A.8) family.</text>
</comment>
<keyword evidence="5 8" id="KW-0472">Membrane</keyword>
<evidence type="ECO:0000256" key="3">
    <source>
        <dbReference type="ARBA" id="ARBA00022692"/>
    </source>
</evidence>
<dbReference type="Gene3D" id="1.20.1080.10">
    <property type="entry name" value="Glycerol uptake facilitator protein"/>
    <property type="match status" value="1"/>
</dbReference>
<dbReference type="GO" id="GO:0015250">
    <property type="term" value="F:water channel activity"/>
    <property type="evidence" value="ECO:0007669"/>
    <property type="project" value="TreeGrafter"/>
</dbReference>
<evidence type="ECO:0000256" key="8">
    <source>
        <dbReference type="SAM" id="Phobius"/>
    </source>
</evidence>
<feature type="transmembrane region" description="Helical" evidence="8">
    <location>
        <begin position="248"/>
        <end position="268"/>
    </location>
</feature>
<evidence type="ECO:0000256" key="6">
    <source>
        <dbReference type="RuleBase" id="RU000477"/>
    </source>
</evidence>
<keyword evidence="4 8" id="KW-1133">Transmembrane helix</keyword>
<feature type="transmembrane region" description="Helical" evidence="8">
    <location>
        <begin position="201"/>
        <end position="228"/>
    </location>
</feature>
<comment type="subcellular location">
    <subcellularLocation>
        <location evidence="1">Membrane</location>
        <topology evidence="1">Multi-pass membrane protein</topology>
    </subcellularLocation>
</comment>
<evidence type="ECO:0000313" key="9">
    <source>
        <dbReference type="EMBL" id="KAH7014200.1"/>
    </source>
</evidence>
<dbReference type="Pfam" id="PF00230">
    <property type="entry name" value="MIP"/>
    <property type="match status" value="1"/>
</dbReference>
<dbReference type="OrthoDB" id="3222at2759"/>
<organism evidence="9 10">
    <name type="scientific">Microdochium trichocladiopsis</name>
    <dbReference type="NCBI Taxonomy" id="1682393"/>
    <lineage>
        <taxon>Eukaryota</taxon>
        <taxon>Fungi</taxon>
        <taxon>Dikarya</taxon>
        <taxon>Ascomycota</taxon>
        <taxon>Pezizomycotina</taxon>
        <taxon>Sordariomycetes</taxon>
        <taxon>Xylariomycetidae</taxon>
        <taxon>Xylariales</taxon>
        <taxon>Microdochiaceae</taxon>
        <taxon>Microdochium</taxon>
    </lineage>
</organism>
<dbReference type="InterPro" id="IPR000425">
    <property type="entry name" value="MIP"/>
</dbReference>
<dbReference type="PRINTS" id="PR00783">
    <property type="entry name" value="MINTRINSICP"/>
</dbReference>
<feature type="transmembrane region" description="Helical" evidence="8">
    <location>
        <begin position="115"/>
        <end position="133"/>
    </location>
</feature>
<dbReference type="RefSeq" id="XP_046005167.1">
    <property type="nucleotide sequence ID" value="XM_046150855.1"/>
</dbReference>
<keyword evidence="6" id="KW-0813">Transport</keyword>
<evidence type="ECO:0000313" key="10">
    <source>
        <dbReference type="Proteomes" id="UP000756346"/>
    </source>
</evidence>
<dbReference type="EMBL" id="JAGTJQ010000013">
    <property type="protein sequence ID" value="KAH7014200.1"/>
    <property type="molecule type" value="Genomic_DNA"/>
</dbReference>
<dbReference type="InterPro" id="IPR034294">
    <property type="entry name" value="Aquaporin_transptr"/>
</dbReference>
<feature type="transmembrane region" description="Helical" evidence="8">
    <location>
        <begin position="173"/>
        <end position="195"/>
    </location>
</feature>
<dbReference type="AlphaFoldDB" id="A0A9P8XS43"/>
<dbReference type="PANTHER" id="PTHR19139:SF199">
    <property type="entry name" value="MIP17260P"/>
    <property type="match status" value="1"/>
</dbReference>
<protein>
    <submittedName>
        <fullName evidence="9">Aquaporin-like protein</fullName>
    </submittedName>
</protein>
<feature type="transmembrane region" description="Helical" evidence="8">
    <location>
        <begin position="42"/>
        <end position="63"/>
    </location>
</feature>
<dbReference type="GO" id="GO:0005886">
    <property type="term" value="C:plasma membrane"/>
    <property type="evidence" value="ECO:0007669"/>
    <property type="project" value="TreeGrafter"/>
</dbReference>
<gene>
    <name evidence="9" type="ORF">B0I36DRAFT_255119</name>
</gene>
<keyword evidence="3 6" id="KW-0812">Transmembrane</keyword>